<dbReference type="PANTHER" id="PTHR12147">
    <property type="entry name" value="METALLOPEPTIDASE M28 FAMILY MEMBER"/>
    <property type="match status" value="1"/>
</dbReference>
<organism evidence="8 9">
    <name type="scientific">Altererythrobacter litoralis</name>
    <dbReference type="NCBI Taxonomy" id="3113904"/>
    <lineage>
        <taxon>Bacteria</taxon>
        <taxon>Pseudomonadati</taxon>
        <taxon>Pseudomonadota</taxon>
        <taxon>Alphaproteobacteria</taxon>
        <taxon>Sphingomonadales</taxon>
        <taxon>Erythrobacteraceae</taxon>
        <taxon>Altererythrobacter</taxon>
    </lineage>
</organism>
<dbReference type="RefSeq" id="WP_354143379.1">
    <property type="nucleotide sequence ID" value="NZ_JAZDQV010000001.1"/>
</dbReference>
<evidence type="ECO:0000259" key="7">
    <source>
        <dbReference type="Pfam" id="PF04389"/>
    </source>
</evidence>
<evidence type="ECO:0000256" key="1">
    <source>
        <dbReference type="ARBA" id="ARBA00022438"/>
    </source>
</evidence>
<name>A0ABU7GB75_9SPHN</name>
<feature type="domain" description="Peptidase M28" evidence="7">
    <location>
        <begin position="278"/>
        <end position="474"/>
    </location>
</feature>
<keyword evidence="2" id="KW-0645">Protease</keyword>
<keyword evidence="3" id="KW-0479">Metal-binding</keyword>
<reference evidence="8 9" key="1">
    <citation type="submission" date="2024-01" db="EMBL/GenBank/DDBJ databases">
        <title>The genome sequence of Erythrobacteraceae sp. strain 1XM1-14.</title>
        <authorList>
            <person name="Liu Y."/>
        </authorList>
    </citation>
    <scope>NUCLEOTIDE SEQUENCE [LARGE SCALE GENOMIC DNA]</scope>
    <source>
        <strain evidence="8 9">1XM1-14</strain>
    </source>
</reference>
<evidence type="ECO:0000313" key="9">
    <source>
        <dbReference type="Proteomes" id="UP001343492"/>
    </source>
</evidence>
<dbReference type="InterPro" id="IPR045175">
    <property type="entry name" value="M28_fam"/>
</dbReference>
<comment type="caution">
    <text evidence="8">The sequence shown here is derived from an EMBL/GenBank/DDBJ whole genome shotgun (WGS) entry which is preliminary data.</text>
</comment>
<keyword evidence="6" id="KW-0862">Zinc</keyword>
<dbReference type="PANTHER" id="PTHR12147:SF56">
    <property type="entry name" value="AMINOPEPTIDASE YDR415C-RELATED"/>
    <property type="match status" value="1"/>
</dbReference>
<dbReference type="Proteomes" id="UP001343492">
    <property type="component" value="Unassembled WGS sequence"/>
</dbReference>
<dbReference type="SUPFAM" id="SSF53187">
    <property type="entry name" value="Zn-dependent exopeptidases"/>
    <property type="match status" value="1"/>
</dbReference>
<keyword evidence="5" id="KW-0378">Hydrolase</keyword>
<protein>
    <submittedName>
        <fullName evidence="8">M28 family peptidase</fullName>
    </submittedName>
</protein>
<proteinExistence type="predicted"/>
<evidence type="ECO:0000256" key="5">
    <source>
        <dbReference type="ARBA" id="ARBA00022801"/>
    </source>
</evidence>
<gene>
    <name evidence="8" type="ORF">VRS74_01045</name>
</gene>
<evidence type="ECO:0000256" key="3">
    <source>
        <dbReference type="ARBA" id="ARBA00022723"/>
    </source>
</evidence>
<dbReference type="Pfam" id="PF04389">
    <property type="entry name" value="Peptidase_M28"/>
    <property type="match status" value="1"/>
</dbReference>
<evidence type="ECO:0000313" key="8">
    <source>
        <dbReference type="EMBL" id="MEE1876269.1"/>
    </source>
</evidence>
<keyword evidence="4" id="KW-0732">Signal</keyword>
<dbReference type="EMBL" id="JAZDQV010000001">
    <property type="protein sequence ID" value="MEE1876269.1"/>
    <property type="molecule type" value="Genomic_DNA"/>
</dbReference>
<dbReference type="InterPro" id="IPR007484">
    <property type="entry name" value="Peptidase_M28"/>
</dbReference>
<keyword evidence="9" id="KW-1185">Reference proteome</keyword>
<evidence type="ECO:0000256" key="4">
    <source>
        <dbReference type="ARBA" id="ARBA00022729"/>
    </source>
</evidence>
<dbReference type="Gene3D" id="3.40.630.10">
    <property type="entry name" value="Zn peptidases"/>
    <property type="match status" value="1"/>
</dbReference>
<keyword evidence="1" id="KW-0031">Aminopeptidase</keyword>
<sequence length="499" mass="53656">MSETGVAGAGARAMRFMALALLLVLSACVTAPSDSRIKESEFAALEARFTQHIDVLASEEFGGRRPGTIGETKTLDYLRREFESAGFVSGTNDPAHPWNAPVVLASVTGGESRIEFQIGRRKVELEAGEAAAFTNRRRGLIEQGELAFVGFGGGNVGQDIVRGRVAVFLAGEPQAAAETRRTLLERGAVAVMAVLSDGSRIERMRAQRSRERLELAVDVDDQLSLFVTEVGMARALGAKAWEELRAAANAESGFSAVKLNARITVEATAQRREVPSHNFIARLPGTSPDAGAILLLAHWDHFGTCGPEDAADRLCNGAVDNASGLALMIELGKRLAKGPPLGRDIYVLGTTAEEWGLLGARAFAEEPPIPLESIVAAFNFDTVAIGPRGSAVGFIGEGRTALDEVIRQAVADAGRELVPRERAEPFLQRQDGWALLQRDVPAVVVSNAFGDEERFRAFMSSTYHQASDEPGKLELGGAVDDLFLHEMLIRRLADPKQYP</sequence>
<evidence type="ECO:0000256" key="2">
    <source>
        <dbReference type="ARBA" id="ARBA00022670"/>
    </source>
</evidence>
<accession>A0ABU7GB75</accession>
<evidence type="ECO:0000256" key="6">
    <source>
        <dbReference type="ARBA" id="ARBA00022833"/>
    </source>
</evidence>